<name>A0A9Q0PHM7_9ROSI</name>
<sequence>MADFRQQQLRPGGQGTEGILPGKGPSTSQVLAAVTLLPVGGTLLFLAAASFGRLSSCHRAGRVWILNVCCFRGHCALFVLMDGQLYPKLEQRFLPRKLDRAKWRPQEMAGEVDQQGPRGDEGWKDMRVLLRLCHYILGFEAHWPTIFLCLNFVVRSGDKACWPELVSLQTMLRSYSRRNEPSQGTFEFTSVAFKNGIFVIKMAARNHRQFHLHYLRFLAIIHANLLSSTVSDQVQSCDSYLYHISEGLSDEQMASFYSVKSSNAEPITHGRPQTRLSCISSMHLQDVKGTPGYFNDTLYNLMIYFPMLHGFSVAGKLGRLQEWNDYLLLEM</sequence>
<evidence type="ECO:0000313" key="4">
    <source>
        <dbReference type="Proteomes" id="UP001151752"/>
    </source>
</evidence>
<keyword evidence="2" id="KW-1133">Transmembrane helix</keyword>
<reference evidence="3" key="1">
    <citation type="submission" date="2022-11" db="EMBL/GenBank/DDBJ databases">
        <authorList>
            <person name="Hyden B.L."/>
            <person name="Feng K."/>
            <person name="Yates T."/>
            <person name="Jawdy S."/>
            <person name="Smart L.B."/>
            <person name="Muchero W."/>
        </authorList>
    </citation>
    <scope>NUCLEOTIDE SEQUENCE</scope>
    <source>
        <tissue evidence="3">Shoot tip</tissue>
    </source>
</reference>
<comment type="caution">
    <text evidence="3">The sequence shown here is derived from an EMBL/GenBank/DDBJ whole genome shotgun (WGS) entry which is preliminary data.</text>
</comment>
<dbReference type="Proteomes" id="UP001151752">
    <property type="component" value="Chromosome 15W"/>
</dbReference>
<keyword evidence="2" id="KW-0472">Membrane</keyword>
<keyword evidence="4" id="KW-1185">Reference proteome</keyword>
<evidence type="ECO:0000256" key="2">
    <source>
        <dbReference type="SAM" id="Phobius"/>
    </source>
</evidence>
<feature type="region of interest" description="Disordered" evidence="1">
    <location>
        <begin position="1"/>
        <end position="22"/>
    </location>
</feature>
<feature type="transmembrane region" description="Helical" evidence="2">
    <location>
        <begin position="30"/>
        <end position="51"/>
    </location>
</feature>
<protein>
    <submittedName>
        <fullName evidence="3">Uncharacterized protein</fullName>
    </submittedName>
</protein>
<feature type="transmembrane region" description="Helical" evidence="2">
    <location>
        <begin position="63"/>
        <end position="81"/>
    </location>
</feature>
<dbReference type="AlphaFoldDB" id="A0A9Q0PHM7"/>
<keyword evidence="2" id="KW-0812">Transmembrane</keyword>
<dbReference type="EMBL" id="JAPFFM010000019">
    <property type="protein sequence ID" value="KAJ6688222.1"/>
    <property type="molecule type" value="Genomic_DNA"/>
</dbReference>
<reference evidence="3" key="2">
    <citation type="journal article" date="2023" name="Int. J. Mol. Sci.">
        <title>De Novo Assembly and Annotation of 11 Diverse Shrub Willow (Salix) Genomes Reveals Novel Gene Organization in Sex-Linked Regions.</title>
        <authorList>
            <person name="Hyden B."/>
            <person name="Feng K."/>
            <person name="Yates T.B."/>
            <person name="Jawdy S."/>
            <person name="Cereghino C."/>
            <person name="Smart L.B."/>
            <person name="Muchero W."/>
        </authorList>
    </citation>
    <scope>NUCLEOTIDE SEQUENCE</scope>
    <source>
        <tissue evidence="3">Shoot tip</tissue>
    </source>
</reference>
<accession>A0A9Q0PHM7</accession>
<proteinExistence type="predicted"/>
<evidence type="ECO:0000256" key="1">
    <source>
        <dbReference type="SAM" id="MobiDB-lite"/>
    </source>
</evidence>
<gene>
    <name evidence="3" type="ORF">OIU74_016855</name>
</gene>
<evidence type="ECO:0000313" key="3">
    <source>
        <dbReference type="EMBL" id="KAJ6688222.1"/>
    </source>
</evidence>
<organism evidence="3 4">
    <name type="scientific">Salix koriyanagi</name>
    <dbReference type="NCBI Taxonomy" id="2511006"/>
    <lineage>
        <taxon>Eukaryota</taxon>
        <taxon>Viridiplantae</taxon>
        <taxon>Streptophyta</taxon>
        <taxon>Embryophyta</taxon>
        <taxon>Tracheophyta</taxon>
        <taxon>Spermatophyta</taxon>
        <taxon>Magnoliopsida</taxon>
        <taxon>eudicotyledons</taxon>
        <taxon>Gunneridae</taxon>
        <taxon>Pentapetalae</taxon>
        <taxon>rosids</taxon>
        <taxon>fabids</taxon>
        <taxon>Malpighiales</taxon>
        <taxon>Salicaceae</taxon>
        <taxon>Saliceae</taxon>
        <taxon>Salix</taxon>
    </lineage>
</organism>